<dbReference type="PROSITE" id="PS00376">
    <property type="entry name" value="ADOMET_SYNTHASE_1"/>
    <property type="match status" value="1"/>
</dbReference>
<feature type="binding site" description="in other chain" evidence="10">
    <location>
        <position position="16"/>
    </location>
    <ligand>
        <name>ATP</name>
        <dbReference type="ChEBI" id="CHEBI:30616"/>
        <note>ligand shared between two neighboring subunits</note>
    </ligand>
</feature>
<feature type="binding site" evidence="10">
    <location>
        <position position="248"/>
    </location>
    <ligand>
        <name>ATP</name>
        <dbReference type="ChEBI" id="CHEBI:30616"/>
        <note>ligand shared between two neighboring subunits</note>
    </ligand>
</feature>
<evidence type="ECO:0000256" key="2">
    <source>
        <dbReference type="ARBA" id="ARBA00009685"/>
    </source>
</evidence>
<dbReference type="InterPro" id="IPR022636">
    <property type="entry name" value="S-AdoMet_synthetase_sfam"/>
</dbReference>
<dbReference type="GO" id="GO:0005737">
    <property type="term" value="C:cytoplasm"/>
    <property type="evidence" value="ECO:0007669"/>
    <property type="project" value="UniProtKB-SubCell"/>
</dbReference>
<evidence type="ECO:0000256" key="5">
    <source>
        <dbReference type="ARBA" id="ARBA00022723"/>
    </source>
</evidence>
<evidence type="ECO:0000259" key="14">
    <source>
        <dbReference type="Pfam" id="PF02772"/>
    </source>
</evidence>
<dbReference type="GO" id="GO:0004478">
    <property type="term" value="F:methionine adenosyltransferase activity"/>
    <property type="evidence" value="ECO:0007669"/>
    <property type="project" value="UniProtKB-UniRule"/>
</dbReference>
<comment type="pathway">
    <text evidence="1 10">Amino-acid biosynthesis; S-adenosyl-L-methionine biosynthesis; S-adenosyl-L-methionine from L-methionine: step 1/1.</text>
</comment>
<feature type="binding site" description="in other chain" evidence="10">
    <location>
        <begin position="172"/>
        <end position="174"/>
    </location>
    <ligand>
        <name>ATP</name>
        <dbReference type="ChEBI" id="CHEBI:30616"/>
        <note>ligand shared between two neighboring subunits</note>
    </ligand>
</feature>
<evidence type="ECO:0000259" key="13">
    <source>
        <dbReference type="Pfam" id="PF00438"/>
    </source>
</evidence>
<dbReference type="InterPro" id="IPR002133">
    <property type="entry name" value="S-AdoMet_synthetase"/>
</dbReference>
<name>A0AAU9DT47_9LACO</name>
<comment type="catalytic activity">
    <reaction evidence="10">
        <text>L-methionine + ATP + H2O = S-adenosyl-L-methionine + phosphate + diphosphate</text>
        <dbReference type="Rhea" id="RHEA:21080"/>
        <dbReference type="ChEBI" id="CHEBI:15377"/>
        <dbReference type="ChEBI" id="CHEBI:30616"/>
        <dbReference type="ChEBI" id="CHEBI:33019"/>
        <dbReference type="ChEBI" id="CHEBI:43474"/>
        <dbReference type="ChEBI" id="CHEBI:57844"/>
        <dbReference type="ChEBI" id="CHEBI:59789"/>
        <dbReference type="EC" id="2.5.1.6"/>
    </reaction>
</comment>
<dbReference type="InterPro" id="IPR022630">
    <property type="entry name" value="S-AdoMet_synt_C"/>
</dbReference>
<feature type="binding site" description="in other chain" evidence="10">
    <location>
        <position position="279"/>
    </location>
    <ligand>
        <name>L-methionine</name>
        <dbReference type="ChEBI" id="CHEBI:57844"/>
        <note>ligand shared between two neighboring subunits</note>
    </ligand>
</feature>
<feature type="binding site" evidence="10">
    <location>
        <position position="18"/>
    </location>
    <ligand>
        <name>Mg(2+)</name>
        <dbReference type="ChEBI" id="CHEBI:18420"/>
    </ligand>
</feature>
<comment type="cofactor">
    <cofactor evidence="10">
        <name>K(+)</name>
        <dbReference type="ChEBI" id="CHEBI:29103"/>
    </cofactor>
    <text evidence="10">Binds 1 potassium ion per subunit.</text>
</comment>
<organism evidence="16 17">
    <name type="scientific">Xylocopilactobacillus apicola</name>
    <dbReference type="NCBI Taxonomy" id="2932184"/>
    <lineage>
        <taxon>Bacteria</taxon>
        <taxon>Bacillati</taxon>
        <taxon>Bacillota</taxon>
        <taxon>Bacilli</taxon>
        <taxon>Lactobacillales</taxon>
        <taxon>Lactobacillaceae</taxon>
        <taxon>Xylocopilactobacillus</taxon>
    </lineage>
</organism>
<dbReference type="Pfam" id="PF02772">
    <property type="entry name" value="S-AdoMet_synt_M"/>
    <property type="match status" value="1"/>
</dbReference>
<comment type="subunit">
    <text evidence="10">Homotetramer; dimer of dimers.</text>
</comment>
<evidence type="ECO:0000256" key="6">
    <source>
        <dbReference type="ARBA" id="ARBA00022741"/>
    </source>
</evidence>
<dbReference type="GO" id="GO:0006730">
    <property type="term" value="P:one-carbon metabolic process"/>
    <property type="evidence" value="ECO:0007669"/>
    <property type="project" value="UniProtKB-KW"/>
</dbReference>
<keyword evidence="4 10" id="KW-0808">Transferase</keyword>
<dbReference type="InterPro" id="IPR022629">
    <property type="entry name" value="S-AdoMet_synt_central"/>
</dbReference>
<evidence type="ECO:0000256" key="1">
    <source>
        <dbReference type="ARBA" id="ARBA00005224"/>
    </source>
</evidence>
<evidence type="ECO:0000256" key="9">
    <source>
        <dbReference type="ARBA" id="ARBA00022958"/>
    </source>
</evidence>
<dbReference type="NCBIfam" id="TIGR01034">
    <property type="entry name" value="metK"/>
    <property type="match status" value="1"/>
</dbReference>
<feature type="region of interest" description="Flexible loop" evidence="10">
    <location>
        <begin position="100"/>
        <end position="110"/>
    </location>
</feature>
<sequence>MSNNYLFSSESVSIGHPDKIADQIADTILDGILIQDPTARVACEVTVSTGLVLVVGEISTSAFVDIQSLVRSKIKEIGYKDKKFGFDGDTCAILTAIDEQSGDIAQGVDDPFDSKGGSDDLSIGAGDQGVMFGFASNETESYMPLGVVLAQNLMKKAKEVREKGEIPYLGPDAKSQVTIEYDEFDRPQRVDAIVLSTQHLAEIGLDQVKKDVLEYIVKPVIPANLIDEKTKFYINPTGRFVLGGPQADTGQTGRKIMVDSYGAYARSGGGAFSGKDATKVDRSAAYMARYVAKNLVAAGVAPKIQLQVSYAIGLEKPLSLNVDTFGQSKYSNEEIVDVINKVFDFRPGAIIKTLDLRRPIYAPLAAFGHFGRDDLDLTWEKLDKVSEIKKNLYNS</sequence>
<feature type="binding site" description="in other chain" evidence="10">
    <location>
        <begin position="254"/>
        <end position="255"/>
    </location>
    <ligand>
        <name>ATP</name>
        <dbReference type="ChEBI" id="CHEBI:30616"/>
        <note>ligand shared between two neighboring subunits</note>
    </ligand>
</feature>
<dbReference type="GO" id="GO:0000287">
    <property type="term" value="F:magnesium ion binding"/>
    <property type="evidence" value="ECO:0007669"/>
    <property type="project" value="UniProtKB-UniRule"/>
</dbReference>
<dbReference type="HAMAP" id="MF_00086">
    <property type="entry name" value="S_AdoMet_synth1"/>
    <property type="match status" value="1"/>
</dbReference>
<keyword evidence="9 10" id="KW-0630">Potassium</keyword>
<evidence type="ECO:0000256" key="8">
    <source>
        <dbReference type="ARBA" id="ARBA00022842"/>
    </source>
</evidence>
<proteinExistence type="inferred from homology"/>
<dbReference type="InterPro" id="IPR022628">
    <property type="entry name" value="S-AdoMet_synt_N"/>
</dbReference>
<keyword evidence="5 10" id="KW-0479">Metal-binding</keyword>
<dbReference type="GO" id="GO:0005524">
    <property type="term" value="F:ATP binding"/>
    <property type="evidence" value="ECO:0007669"/>
    <property type="project" value="UniProtKB-UniRule"/>
</dbReference>
<dbReference type="PIRSF" id="PIRSF000497">
    <property type="entry name" value="MAT"/>
    <property type="match status" value="1"/>
</dbReference>
<keyword evidence="17" id="KW-1185">Reference proteome</keyword>
<comment type="function">
    <text evidence="10">Catalyzes the formation of S-adenosylmethionine (AdoMet) from methionine and ATP. The overall synthetic reaction is composed of two sequential steps, AdoMet formation and the subsequent tripolyphosphate hydrolysis which occurs prior to release of AdoMet from the enzyme.</text>
</comment>
<dbReference type="EMBL" id="AP026802">
    <property type="protein sequence ID" value="BDR58523.1"/>
    <property type="molecule type" value="Genomic_DNA"/>
</dbReference>
<accession>A0AAU9DT47</accession>
<feature type="domain" description="S-adenosylmethionine synthetase N-terminal" evidence="13">
    <location>
        <begin position="4"/>
        <end position="101"/>
    </location>
</feature>
<evidence type="ECO:0000256" key="4">
    <source>
        <dbReference type="ARBA" id="ARBA00022679"/>
    </source>
</evidence>
<dbReference type="CDD" id="cd18079">
    <property type="entry name" value="S-AdoMet_synt"/>
    <property type="match status" value="1"/>
</dbReference>
<feature type="binding site" evidence="10">
    <location>
        <position position="248"/>
    </location>
    <ligand>
        <name>L-methionine</name>
        <dbReference type="ChEBI" id="CHEBI:57844"/>
        <note>ligand shared between two neighboring subunits</note>
    </ligand>
</feature>
<feature type="binding site" evidence="10">
    <location>
        <position position="275"/>
    </location>
    <ligand>
        <name>ATP</name>
        <dbReference type="ChEBI" id="CHEBI:30616"/>
        <note>ligand shared between two neighboring subunits</note>
    </ligand>
</feature>
<dbReference type="Proteomes" id="UP001321861">
    <property type="component" value="Chromosome"/>
</dbReference>
<evidence type="ECO:0000256" key="10">
    <source>
        <dbReference type="HAMAP-Rule" id="MF_00086"/>
    </source>
</evidence>
<keyword evidence="8 10" id="KW-0460">Magnesium</keyword>
<dbReference type="PROSITE" id="PS00377">
    <property type="entry name" value="ADOMET_SYNTHASE_2"/>
    <property type="match status" value="1"/>
</dbReference>
<feature type="binding site" evidence="10">
    <location>
        <position position="44"/>
    </location>
    <ligand>
        <name>K(+)</name>
        <dbReference type="ChEBI" id="CHEBI:29103"/>
    </ligand>
</feature>
<keyword evidence="6 10" id="KW-0547">Nucleotide-binding</keyword>
<dbReference type="SUPFAM" id="SSF55973">
    <property type="entry name" value="S-adenosylmethionine synthetase"/>
    <property type="match status" value="3"/>
</dbReference>
<comment type="cofactor">
    <cofactor evidence="10">
        <name>Mg(2+)</name>
        <dbReference type="ChEBI" id="CHEBI:18420"/>
    </cofactor>
    <text evidence="10">Binds 2 divalent ions per subunit.</text>
</comment>
<evidence type="ECO:0000256" key="3">
    <source>
        <dbReference type="ARBA" id="ARBA00022563"/>
    </source>
</evidence>
<dbReference type="Pfam" id="PF00438">
    <property type="entry name" value="S-AdoMet_synt_N"/>
    <property type="match status" value="1"/>
</dbReference>
<dbReference type="Pfam" id="PF02773">
    <property type="entry name" value="S-AdoMet_synt_C"/>
    <property type="match status" value="1"/>
</dbReference>
<evidence type="ECO:0000256" key="11">
    <source>
        <dbReference type="RuleBase" id="RU000542"/>
    </source>
</evidence>
<dbReference type="EC" id="2.5.1.6" evidence="10"/>
<dbReference type="AlphaFoldDB" id="A0AAU9DT47"/>
<dbReference type="KEGG" id="xap:XA3_09640"/>
<evidence type="ECO:0000313" key="17">
    <source>
        <dbReference type="Proteomes" id="UP001321861"/>
    </source>
</evidence>
<feature type="domain" description="S-adenosylmethionine synthetase C-terminal" evidence="15">
    <location>
        <begin position="242"/>
        <end position="381"/>
    </location>
</feature>
<evidence type="ECO:0000256" key="7">
    <source>
        <dbReference type="ARBA" id="ARBA00022840"/>
    </source>
</evidence>
<dbReference type="GO" id="GO:0006556">
    <property type="term" value="P:S-adenosylmethionine biosynthetic process"/>
    <property type="evidence" value="ECO:0007669"/>
    <property type="project" value="UniProtKB-UniRule"/>
</dbReference>
<feature type="binding site" description="in other chain" evidence="10">
    <location>
        <position position="57"/>
    </location>
    <ligand>
        <name>L-methionine</name>
        <dbReference type="ChEBI" id="CHEBI:57844"/>
        <note>ligand shared between two neighboring subunits</note>
    </ligand>
</feature>
<dbReference type="RefSeq" id="WP_317636423.1">
    <property type="nucleotide sequence ID" value="NZ_AP026802.1"/>
</dbReference>
<feature type="domain" description="S-adenosylmethionine synthetase central" evidence="14">
    <location>
        <begin position="123"/>
        <end position="240"/>
    </location>
</feature>
<feature type="binding site" description="in other chain" evidence="10">
    <location>
        <begin position="239"/>
        <end position="240"/>
    </location>
    <ligand>
        <name>ATP</name>
        <dbReference type="ChEBI" id="CHEBI:30616"/>
        <note>ligand shared between two neighboring subunits</note>
    </ligand>
</feature>
<keyword evidence="10" id="KW-0963">Cytoplasm</keyword>
<keyword evidence="7 10" id="KW-0067">ATP-binding</keyword>
<dbReference type="FunFam" id="3.30.300.10:FF:000003">
    <property type="entry name" value="S-adenosylmethionine synthase"/>
    <property type="match status" value="1"/>
</dbReference>
<evidence type="ECO:0000259" key="15">
    <source>
        <dbReference type="Pfam" id="PF02773"/>
    </source>
</evidence>
<dbReference type="PANTHER" id="PTHR11964">
    <property type="entry name" value="S-ADENOSYLMETHIONINE SYNTHETASE"/>
    <property type="match status" value="1"/>
</dbReference>
<comment type="similarity">
    <text evidence="2 10 12">Belongs to the AdoMet synthase family.</text>
</comment>
<feature type="binding site" evidence="10">
    <location>
        <position position="271"/>
    </location>
    <ligand>
        <name>ATP</name>
        <dbReference type="ChEBI" id="CHEBI:30616"/>
        <note>ligand shared between two neighboring subunits</note>
    </ligand>
</feature>
<protein>
    <recommendedName>
        <fullName evidence="10">S-adenosylmethionine synthase</fullName>
        <shortName evidence="10">AdoMet synthase</shortName>
        <ecNumber evidence="10">2.5.1.6</ecNumber>
    </recommendedName>
    <alternativeName>
        <fullName evidence="10">MAT</fullName>
    </alternativeName>
    <alternativeName>
        <fullName evidence="10">Methionine adenosyltransferase</fullName>
    </alternativeName>
</protein>
<feature type="binding site" description="in other chain" evidence="10">
    <location>
        <position position="100"/>
    </location>
    <ligand>
        <name>L-methionine</name>
        <dbReference type="ChEBI" id="CHEBI:57844"/>
        <note>ligand shared between two neighboring subunits</note>
    </ligand>
</feature>
<gene>
    <name evidence="10 16" type="primary">metK</name>
    <name evidence="16" type="ORF">XA3_09640</name>
</gene>
<dbReference type="Gene3D" id="3.30.300.10">
    <property type="match status" value="3"/>
</dbReference>
<keyword evidence="3 10" id="KW-0554">One-carbon metabolism</keyword>
<evidence type="ECO:0000313" key="16">
    <source>
        <dbReference type="EMBL" id="BDR58523.1"/>
    </source>
</evidence>
<evidence type="ECO:0000256" key="12">
    <source>
        <dbReference type="RuleBase" id="RU004462"/>
    </source>
</evidence>
<comment type="subcellular location">
    <subcellularLocation>
        <location evidence="10 11">Cytoplasm</location>
    </subcellularLocation>
</comment>
<reference evidence="16 17" key="1">
    <citation type="journal article" date="2023" name="Microbiol. Spectr.">
        <title>Symbiosis of Carpenter Bees with Uncharacterized Lactic Acid Bacteria Showing NAD Auxotrophy.</title>
        <authorList>
            <person name="Kawasaki S."/>
            <person name="Ozawa K."/>
            <person name="Mori T."/>
            <person name="Yamamoto A."/>
            <person name="Ito M."/>
            <person name="Ohkuma M."/>
            <person name="Sakamoto M."/>
            <person name="Matsutani M."/>
        </authorList>
    </citation>
    <scope>NUCLEOTIDE SEQUENCE [LARGE SCALE GENOMIC DNA]</scope>
    <source>
        <strain evidence="16 17">XA3</strain>
    </source>
</reference>
<dbReference type="InterPro" id="IPR022631">
    <property type="entry name" value="ADOMET_SYNTHASE_CS"/>
</dbReference>